<dbReference type="Proteomes" id="UP001458880">
    <property type="component" value="Unassembled WGS sequence"/>
</dbReference>
<accession>A0AAW1LDR1</accession>
<dbReference type="GO" id="GO:0051301">
    <property type="term" value="P:cell division"/>
    <property type="evidence" value="ECO:0007669"/>
    <property type="project" value="UniProtKB-KW"/>
</dbReference>
<evidence type="ECO:0000256" key="5">
    <source>
        <dbReference type="ARBA" id="ARBA00022454"/>
    </source>
</evidence>
<keyword evidence="8" id="KW-0498">Mitosis</keyword>
<gene>
    <name evidence="12" type="ORF">QE152_g13064</name>
</gene>
<protein>
    <recommendedName>
        <fullName evidence="4">Condensin complex subunit 2</fullName>
    </recommendedName>
</protein>
<keyword evidence="6" id="KW-0963">Cytoplasm</keyword>
<dbReference type="PANTHER" id="PTHR13108:SF9">
    <property type="entry name" value="CONDENSIN COMPLEX SUBUNIT 2"/>
    <property type="match status" value="1"/>
</dbReference>
<evidence type="ECO:0000256" key="9">
    <source>
        <dbReference type="ARBA" id="ARBA00023067"/>
    </source>
</evidence>
<evidence type="ECO:0000256" key="3">
    <source>
        <dbReference type="ARBA" id="ARBA00009471"/>
    </source>
</evidence>
<dbReference type="GO" id="GO:0007076">
    <property type="term" value="P:mitotic chromosome condensation"/>
    <property type="evidence" value="ECO:0007669"/>
    <property type="project" value="InterPro"/>
</dbReference>
<evidence type="ECO:0000256" key="1">
    <source>
        <dbReference type="ARBA" id="ARBA00004286"/>
    </source>
</evidence>
<feature type="compositionally biased region" description="Basic residues" evidence="11">
    <location>
        <begin position="164"/>
        <end position="175"/>
    </location>
</feature>
<feature type="region of interest" description="Disordered" evidence="11">
    <location>
        <begin position="145"/>
        <end position="175"/>
    </location>
</feature>
<evidence type="ECO:0000256" key="6">
    <source>
        <dbReference type="ARBA" id="ARBA00022490"/>
    </source>
</evidence>
<evidence type="ECO:0000256" key="2">
    <source>
        <dbReference type="ARBA" id="ARBA00004496"/>
    </source>
</evidence>
<evidence type="ECO:0000313" key="12">
    <source>
        <dbReference type="EMBL" id="KAK9732118.1"/>
    </source>
</evidence>
<keyword evidence="7" id="KW-0132">Cell division</keyword>
<keyword evidence="10" id="KW-0131">Cell cycle</keyword>
<dbReference type="GO" id="GO:0005737">
    <property type="term" value="C:cytoplasm"/>
    <property type="evidence" value="ECO:0007669"/>
    <property type="project" value="UniProtKB-SubCell"/>
</dbReference>
<dbReference type="GO" id="GO:0003682">
    <property type="term" value="F:chromatin binding"/>
    <property type="evidence" value="ECO:0007669"/>
    <property type="project" value="TreeGrafter"/>
</dbReference>
<dbReference type="PANTHER" id="PTHR13108">
    <property type="entry name" value="CONDENSIN COMPLEX SUBUNIT 2"/>
    <property type="match status" value="1"/>
</dbReference>
<sequence>MISSTPLRKSLYKEQHHFSSSPVVAEVNDDDERRNRRSVYDVEVSLSNIPDSNNVSFKSVDQVLQGIRKCQKLFNENKINTRNAWDLKVIDYIHYFVTKNTVLDSEILLEGARTLEVCVKVFSCKVDYIEQEILKLASVKATESASHRDSGDDEEDAVQNTTKRSSKKKRRKHSRATVVKDKNEIFCKEVSKVVPIDFVGSTDVYANTYENMSTNLIPMDYSGYKFNLLNNKDRGFISHGEEDVTLREQLFPSIPLREAVVICPEFKNFNVDEEDHAYNDSLADLMNDSVRSRLAGTVINQVVYDDDGAPIPELDGSIHDVFEDNAEPIEFEDSETVVGQAAQRRVEMITSFCPADIHSQKSDIMHSTKLNGSNVFLETIWVGPSHWKNKLLRPSAPRYSGKPDDKVTQARKKKKVSIRPEQKMIDLAAPQEISSNKLCRPCATQNINKWTLPLNQLYTLFEPDEFMLRHLVQTHEHQWNKRESEFEHSPYDYNNADDSEYCSQIELPDINDNVVDGENNLSNEHIQTSKIAVEDGVAELEPLCFNRTDALIDAPDMVPQVYIPYALRAKNVNMKELKKAMSKCLIKDDEDINESTTHTEHIPPTTFSEVLKRLPSNLPKKSEISVPLAFSSLLHLANEHNLELTQHETNEININY</sequence>
<dbReference type="InterPro" id="IPR022816">
    <property type="entry name" value="Condensin_barren_su2"/>
</dbReference>
<dbReference type="Pfam" id="PF05786">
    <property type="entry name" value="Cnd2"/>
    <property type="match status" value="2"/>
</dbReference>
<comment type="caution">
    <text evidence="12">The sequence shown here is derived from an EMBL/GenBank/DDBJ whole genome shotgun (WGS) entry which is preliminary data.</text>
</comment>
<evidence type="ECO:0000256" key="10">
    <source>
        <dbReference type="ARBA" id="ARBA00023306"/>
    </source>
</evidence>
<keyword evidence="9" id="KW-0226">DNA condensation</keyword>
<dbReference type="AlphaFoldDB" id="A0AAW1LDR1"/>
<evidence type="ECO:0000256" key="7">
    <source>
        <dbReference type="ARBA" id="ARBA00022618"/>
    </source>
</evidence>
<organism evidence="12 13">
    <name type="scientific">Popillia japonica</name>
    <name type="common">Japanese beetle</name>
    <dbReference type="NCBI Taxonomy" id="7064"/>
    <lineage>
        <taxon>Eukaryota</taxon>
        <taxon>Metazoa</taxon>
        <taxon>Ecdysozoa</taxon>
        <taxon>Arthropoda</taxon>
        <taxon>Hexapoda</taxon>
        <taxon>Insecta</taxon>
        <taxon>Pterygota</taxon>
        <taxon>Neoptera</taxon>
        <taxon>Endopterygota</taxon>
        <taxon>Coleoptera</taxon>
        <taxon>Polyphaga</taxon>
        <taxon>Scarabaeiformia</taxon>
        <taxon>Scarabaeidae</taxon>
        <taxon>Rutelinae</taxon>
        <taxon>Popillia</taxon>
    </lineage>
</organism>
<evidence type="ECO:0000313" key="13">
    <source>
        <dbReference type="Proteomes" id="UP001458880"/>
    </source>
</evidence>
<evidence type="ECO:0000256" key="11">
    <source>
        <dbReference type="SAM" id="MobiDB-lite"/>
    </source>
</evidence>
<reference evidence="12 13" key="1">
    <citation type="journal article" date="2024" name="BMC Genomics">
        <title>De novo assembly and annotation of Popillia japonica's genome with initial clues to its potential as an invasive pest.</title>
        <authorList>
            <person name="Cucini C."/>
            <person name="Boschi S."/>
            <person name="Funari R."/>
            <person name="Cardaioli E."/>
            <person name="Iannotti N."/>
            <person name="Marturano G."/>
            <person name="Paoli F."/>
            <person name="Bruttini M."/>
            <person name="Carapelli A."/>
            <person name="Frati F."/>
            <person name="Nardi F."/>
        </authorList>
    </citation>
    <scope>NUCLEOTIDE SEQUENCE [LARGE SCALE GENOMIC DNA]</scope>
    <source>
        <strain evidence="12">DMR45628</strain>
    </source>
</reference>
<name>A0AAW1LDR1_POPJA</name>
<dbReference type="GO" id="GO:0000796">
    <property type="term" value="C:condensin complex"/>
    <property type="evidence" value="ECO:0007669"/>
    <property type="project" value="InterPro"/>
</dbReference>
<keyword evidence="13" id="KW-1185">Reference proteome</keyword>
<evidence type="ECO:0000256" key="4">
    <source>
        <dbReference type="ARBA" id="ARBA00016065"/>
    </source>
</evidence>
<evidence type="ECO:0000256" key="8">
    <source>
        <dbReference type="ARBA" id="ARBA00022776"/>
    </source>
</evidence>
<dbReference type="EMBL" id="JASPKY010000121">
    <property type="protein sequence ID" value="KAK9732118.1"/>
    <property type="molecule type" value="Genomic_DNA"/>
</dbReference>
<proteinExistence type="inferred from homology"/>
<keyword evidence="5" id="KW-0158">Chromosome</keyword>
<comment type="similarity">
    <text evidence="3">Belongs to the CND2 (condensin subunit 2) family.</text>
</comment>
<comment type="subcellular location">
    <subcellularLocation>
        <location evidence="1">Chromosome</location>
    </subcellularLocation>
    <subcellularLocation>
        <location evidence="2">Cytoplasm</location>
    </subcellularLocation>
</comment>